<dbReference type="GO" id="GO:0008483">
    <property type="term" value="F:transaminase activity"/>
    <property type="evidence" value="ECO:0007669"/>
    <property type="project" value="UniProtKB-KW"/>
</dbReference>
<name>A0ABY4S5U4_AQUTE</name>
<dbReference type="Pfam" id="PF00155">
    <property type="entry name" value="Aminotran_1_2"/>
    <property type="match status" value="1"/>
</dbReference>
<reference evidence="8" key="1">
    <citation type="submission" date="2022-05" db="EMBL/GenBank/DDBJ databases">
        <title>An RpoN-dependent PEP-CTERM gene is involved in floc formation of an Aquincola tertiaricarbonis strain.</title>
        <authorList>
            <person name="Qiu D."/>
            <person name="Xia M."/>
        </authorList>
    </citation>
    <scope>NUCLEOTIDE SEQUENCE</scope>
    <source>
        <strain evidence="8">RN12</strain>
    </source>
</reference>
<dbReference type="InterPro" id="IPR036388">
    <property type="entry name" value="WH-like_DNA-bd_sf"/>
</dbReference>
<dbReference type="CDD" id="cd07377">
    <property type="entry name" value="WHTH_GntR"/>
    <property type="match status" value="1"/>
</dbReference>
<gene>
    <name evidence="8" type="ORF">MW290_02995</name>
</gene>
<keyword evidence="8" id="KW-0808">Transferase</keyword>
<protein>
    <submittedName>
        <fullName evidence="8">PLP-dependent aminotransferase family protein</fullName>
    </submittedName>
</protein>
<evidence type="ECO:0000256" key="6">
    <source>
        <dbReference type="SAM" id="MobiDB-lite"/>
    </source>
</evidence>
<dbReference type="Proteomes" id="UP001056201">
    <property type="component" value="Chromosome 1"/>
</dbReference>
<evidence type="ECO:0000256" key="2">
    <source>
        <dbReference type="ARBA" id="ARBA00022898"/>
    </source>
</evidence>
<proteinExistence type="inferred from homology"/>
<dbReference type="InterPro" id="IPR015421">
    <property type="entry name" value="PyrdxlP-dep_Trfase_major"/>
</dbReference>
<dbReference type="PROSITE" id="PS50949">
    <property type="entry name" value="HTH_GNTR"/>
    <property type="match status" value="1"/>
</dbReference>
<dbReference type="Gene3D" id="1.10.10.10">
    <property type="entry name" value="Winged helix-like DNA-binding domain superfamily/Winged helix DNA-binding domain"/>
    <property type="match status" value="1"/>
</dbReference>
<dbReference type="InterPro" id="IPR000524">
    <property type="entry name" value="Tscrpt_reg_HTH_GntR"/>
</dbReference>
<dbReference type="PANTHER" id="PTHR46577:SF1">
    <property type="entry name" value="HTH-TYPE TRANSCRIPTIONAL REGULATORY PROTEIN GABR"/>
    <property type="match status" value="1"/>
</dbReference>
<dbReference type="Gene3D" id="3.40.640.10">
    <property type="entry name" value="Type I PLP-dependent aspartate aminotransferase-like (Major domain)"/>
    <property type="match status" value="1"/>
</dbReference>
<feature type="region of interest" description="Disordered" evidence="6">
    <location>
        <begin position="109"/>
        <end position="132"/>
    </location>
</feature>
<dbReference type="SUPFAM" id="SSF53383">
    <property type="entry name" value="PLP-dependent transferases"/>
    <property type="match status" value="1"/>
</dbReference>
<evidence type="ECO:0000256" key="5">
    <source>
        <dbReference type="ARBA" id="ARBA00023163"/>
    </source>
</evidence>
<keyword evidence="8" id="KW-0032">Aminotransferase</keyword>
<dbReference type="SUPFAM" id="SSF46785">
    <property type="entry name" value="Winged helix' DNA-binding domain"/>
    <property type="match status" value="1"/>
</dbReference>
<dbReference type="PRINTS" id="PR00035">
    <property type="entry name" value="HTHGNTR"/>
</dbReference>
<dbReference type="EMBL" id="CP097635">
    <property type="protein sequence ID" value="URI07605.1"/>
    <property type="molecule type" value="Genomic_DNA"/>
</dbReference>
<evidence type="ECO:0000256" key="3">
    <source>
        <dbReference type="ARBA" id="ARBA00023015"/>
    </source>
</evidence>
<dbReference type="InterPro" id="IPR051446">
    <property type="entry name" value="HTH_trans_reg/aminotransferase"/>
</dbReference>
<dbReference type="CDD" id="cd00609">
    <property type="entry name" value="AAT_like"/>
    <property type="match status" value="1"/>
</dbReference>
<keyword evidence="3" id="KW-0805">Transcription regulation</keyword>
<evidence type="ECO:0000313" key="9">
    <source>
        <dbReference type="Proteomes" id="UP001056201"/>
    </source>
</evidence>
<dbReference type="SMART" id="SM00345">
    <property type="entry name" value="HTH_GNTR"/>
    <property type="match status" value="1"/>
</dbReference>
<feature type="domain" description="HTH gntR-type" evidence="7">
    <location>
        <begin position="37"/>
        <end position="105"/>
    </location>
</feature>
<keyword evidence="5" id="KW-0804">Transcription</keyword>
<accession>A0ABY4S5U4</accession>
<evidence type="ECO:0000259" key="7">
    <source>
        <dbReference type="PROSITE" id="PS50949"/>
    </source>
</evidence>
<comment type="similarity">
    <text evidence="1">In the C-terminal section; belongs to the class-I pyridoxal-phosphate-dependent aminotransferase family.</text>
</comment>
<evidence type="ECO:0000256" key="4">
    <source>
        <dbReference type="ARBA" id="ARBA00023125"/>
    </source>
</evidence>
<keyword evidence="4" id="KW-0238">DNA-binding</keyword>
<evidence type="ECO:0000256" key="1">
    <source>
        <dbReference type="ARBA" id="ARBA00005384"/>
    </source>
</evidence>
<dbReference type="InterPro" id="IPR036390">
    <property type="entry name" value="WH_DNA-bd_sf"/>
</dbReference>
<organism evidence="8 9">
    <name type="scientific">Aquincola tertiaricarbonis</name>
    <dbReference type="NCBI Taxonomy" id="391953"/>
    <lineage>
        <taxon>Bacteria</taxon>
        <taxon>Pseudomonadati</taxon>
        <taxon>Pseudomonadota</taxon>
        <taxon>Betaproteobacteria</taxon>
        <taxon>Burkholderiales</taxon>
        <taxon>Sphaerotilaceae</taxon>
        <taxon>Aquincola</taxon>
    </lineage>
</organism>
<dbReference type="InterPro" id="IPR015424">
    <property type="entry name" value="PyrdxlP-dep_Trfase"/>
</dbReference>
<dbReference type="RefSeq" id="WP_250195839.1">
    <property type="nucleotide sequence ID" value="NZ_CP097635.1"/>
</dbReference>
<dbReference type="Pfam" id="PF00392">
    <property type="entry name" value="GntR"/>
    <property type="match status" value="1"/>
</dbReference>
<dbReference type="PANTHER" id="PTHR46577">
    <property type="entry name" value="HTH-TYPE TRANSCRIPTIONAL REGULATORY PROTEIN GABR"/>
    <property type="match status" value="1"/>
</dbReference>
<evidence type="ECO:0000313" key="8">
    <source>
        <dbReference type="EMBL" id="URI07605.1"/>
    </source>
</evidence>
<dbReference type="InterPro" id="IPR004839">
    <property type="entry name" value="Aminotransferase_I/II_large"/>
</dbReference>
<keyword evidence="2" id="KW-0663">Pyridoxal phosphate</keyword>
<keyword evidence="9" id="KW-1185">Reference proteome</keyword>
<sequence length="516" mass="55422">MSEASAPELRLRPAATLPATDSLAEWLRGQRLQRPGQPLRLQLAQGLREAVMSRVLLPGQRLPATRALAEQLGVARNTLVAVYAQLEAEGFVVAGHGSGTYVRPVVQERPADGAPPLRPEAAGARPRLSRRGRDYRGDPIHEFWVERPFCPGGFTGELFPQAVWNQLQIQALRRPSADLLLPGEPGGSPALRQALARHVRATRGVRCEPEQVILTDSTAQSVSLIGRLLCDPRDEVIVENPCYWGARRALEQQGLRLRPVDVDDGGAPVPTAAASSARLAYLTPSHQFPTGAAMPLARRLHWLACARAAGMLLLEDDYDSPFRYAGAPLPSLQGLDAESGAGEHVIYLGSFSKTMFPGIRLAFMVVPQSLAGVFAAATHDFDRDGDQLLQAVMARFIDEGHYAGHVHRLREAFGRRREALLQALHADVPALSRPDSALCLTGGARGVHLCFALPPGSDDRALAAACARRGVTVIPLSAYAVGSRRAGLVLSYAGVREGEIAALVRAIAPVLRQAAG</sequence>